<dbReference type="PRINTS" id="PR00253">
    <property type="entry name" value="GABAARECEPTR"/>
</dbReference>
<dbReference type="InterPro" id="IPR036719">
    <property type="entry name" value="Neuro-gated_channel_TM_sf"/>
</dbReference>
<organism evidence="14 15">
    <name type="scientific">Romanomermis culicivorax</name>
    <name type="common">Nematode worm</name>
    <dbReference type="NCBI Taxonomy" id="13658"/>
    <lineage>
        <taxon>Eukaryota</taxon>
        <taxon>Metazoa</taxon>
        <taxon>Ecdysozoa</taxon>
        <taxon>Nematoda</taxon>
        <taxon>Enoplea</taxon>
        <taxon>Dorylaimia</taxon>
        <taxon>Mermithida</taxon>
        <taxon>Mermithoidea</taxon>
        <taxon>Mermithidae</taxon>
        <taxon>Romanomermis</taxon>
    </lineage>
</organism>
<dbReference type="GO" id="GO:0005886">
    <property type="term" value="C:plasma membrane"/>
    <property type="evidence" value="ECO:0007669"/>
    <property type="project" value="UniProtKB-SubCell"/>
</dbReference>
<evidence type="ECO:0000256" key="5">
    <source>
        <dbReference type="ARBA" id="ARBA00022692"/>
    </source>
</evidence>
<dbReference type="GO" id="GO:0005230">
    <property type="term" value="F:extracellular ligand-gated monoatomic ion channel activity"/>
    <property type="evidence" value="ECO:0007669"/>
    <property type="project" value="InterPro"/>
</dbReference>
<dbReference type="Pfam" id="PF02931">
    <property type="entry name" value="Neur_chan_LBD"/>
    <property type="match status" value="1"/>
</dbReference>
<dbReference type="AlphaFoldDB" id="A0A915JI02"/>
<keyword evidence="14" id="KW-1185">Reference proteome</keyword>
<evidence type="ECO:0000256" key="8">
    <source>
        <dbReference type="ARBA" id="ARBA00023065"/>
    </source>
</evidence>
<dbReference type="InterPro" id="IPR006202">
    <property type="entry name" value="Neur_chan_lig-bd"/>
</dbReference>
<name>A0A915JI02_ROMCU</name>
<evidence type="ECO:0000313" key="14">
    <source>
        <dbReference type="Proteomes" id="UP000887565"/>
    </source>
</evidence>
<proteinExistence type="inferred from homology"/>
<dbReference type="Gene3D" id="1.20.58.390">
    <property type="entry name" value="Neurotransmitter-gated ion-channel transmembrane domain"/>
    <property type="match status" value="1"/>
</dbReference>
<dbReference type="OMA" id="IMANIRN"/>
<keyword evidence="4" id="KW-1003">Cell membrane</keyword>
<feature type="transmembrane region" description="Helical" evidence="11">
    <location>
        <begin position="236"/>
        <end position="258"/>
    </location>
</feature>
<dbReference type="InterPro" id="IPR018000">
    <property type="entry name" value="Neurotransmitter_ion_chnl_CS"/>
</dbReference>
<keyword evidence="3 11" id="KW-0813">Transport</keyword>
<dbReference type="InterPro" id="IPR036734">
    <property type="entry name" value="Neur_chan_lig-bd_sf"/>
</dbReference>
<evidence type="ECO:0000256" key="3">
    <source>
        <dbReference type="ARBA" id="ARBA00022448"/>
    </source>
</evidence>
<comment type="caution">
    <text evidence="11">Lacks conserved residue(s) required for the propagation of feature annotation.</text>
</comment>
<evidence type="ECO:0000256" key="7">
    <source>
        <dbReference type="ARBA" id="ARBA00022989"/>
    </source>
</evidence>
<dbReference type="GO" id="GO:0004888">
    <property type="term" value="F:transmembrane signaling receptor activity"/>
    <property type="evidence" value="ECO:0007669"/>
    <property type="project" value="InterPro"/>
</dbReference>
<evidence type="ECO:0000256" key="6">
    <source>
        <dbReference type="ARBA" id="ARBA00022729"/>
    </source>
</evidence>
<evidence type="ECO:0000256" key="9">
    <source>
        <dbReference type="ARBA" id="ARBA00023136"/>
    </source>
</evidence>
<dbReference type="WBParaSite" id="nRc.2.0.1.t25765-RA">
    <property type="protein sequence ID" value="nRc.2.0.1.t25765-RA"/>
    <property type="gene ID" value="nRc.2.0.1.g25765"/>
</dbReference>
<evidence type="ECO:0000256" key="10">
    <source>
        <dbReference type="ARBA" id="ARBA00023303"/>
    </source>
</evidence>
<dbReference type="PANTHER" id="PTHR18945">
    <property type="entry name" value="NEUROTRANSMITTER GATED ION CHANNEL"/>
    <property type="match status" value="1"/>
</dbReference>
<keyword evidence="10 11" id="KW-0407">Ion channel</keyword>
<evidence type="ECO:0000256" key="11">
    <source>
        <dbReference type="RuleBase" id="RU000687"/>
    </source>
</evidence>
<reference evidence="15" key="1">
    <citation type="submission" date="2022-11" db="UniProtKB">
        <authorList>
            <consortium name="WormBaseParasite"/>
        </authorList>
    </citation>
    <scope>IDENTIFICATION</scope>
</reference>
<accession>A0A915JI02</accession>
<dbReference type="InterPro" id="IPR006029">
    <property type="entry name" value="Neurotrans-gated_channel_TM"/>
</dbReference>
<dbReference type="SUPFAM" id="SSF63712">
    <property type="entry name" value="Nicotinic receptor ligand binding domain-like"/>
    <property type="match status" value="1"/>
</dbReference>
<keyword evidence="8 11" id="KW-0406">Ion transport</keyword>
<dbReference type="InterPro" id="IPR038050">
    <property type="entry name" value="Neuro_actylchol_rec"/>
</dbReference>
<dbReference type="Gene3D" id="2.70.170.10">
    <property type="entry name" value="Neurotransmitter-gated ion-channel ligand-binding domain"/>
    <property type="match status" value="1"/>
</dbReference>
<comment type="similarity">
    <text evidence="11">Belongs to the ligand-gated ion channel (TC 1.A.9) family.</text>
</comment>
<dbReference type="InterPro" id="IPR006028">
    <property type="entry name" value="GABAA/Glycine_rcpt"/>
</dbReference>
<dbReference type="CDD" id="cd19049">
    <property type="entry name" value="LGIC_TM_anion"/>
    <property type="match status" value="1"/>
</dbReference>
<comment type="subcellular location">
    <subcellularLocation>
        <location evidence="2">Cell membrane</location>
    </subcellularLocation>
    <subcellularLocation>
        <location evidence="1">Membrane</location>
        <topology evidence="1">Multi-pass membrane protein</topology>
    </subcellularLocation>
</comment>
<sequence length="449" mass="52362">MLILIDRSSSIKLDFETEQYQKSLCSTDKQIMDRLLTDYKSHKRPIENGVTVFIEAWVQEVTALNEITADFQADIYITEIWQDEALQFDYLNPCRYNLSLNEEILKSIWTPNTCFINSKMAKIHESPFKNVFLMIYANGTVWVNYRLTIIGPCNIDLSKFPMDTQTCYVTFESFNYNTEEVHMQWITNDSDAILLLHDIVLPDFVLVYKNATQKQEKYPAGYWDELTMTFTFKRRFTWYILQAYVPTYLTIFISWISFCLGSKAMPARTMLGVNSLLALNFQFGNIMRNLPRVSYVKALDVWMLCLLTFIFASLLELALIGFLAREKQGGLPNRLPPDNDQNLRKNKKKLLKGFLKSKKQQMRAAPSVGVAGTAIAPGFHQPEDDQKALQRYLLLATYYQEKKKRNFSKRLVAFFERNFVPDKIDLFSAIAFPTLFGIFNIFYWSYYLS</sequence>
<dbReference type="Pfam" id="PF02932">
    <property type="entry name" value="Neur_chan_memb"/>
    <property type="match status" value="1"/>
</dbReference>
<evidence type="ECO:0000256" key="2">
    <source>
        <dbReference type="ARBA" id="ARBA00004236"/>
    </source>
</evidence>
<keyword evidence="5 11" id="KW-0812">Transmembrane</keyword>
<feature type="transmembrane region" description="Helical" evidence="11">
    <location>
        <begin position="426"/>
        <end position="446"/>
    </location>
</feature>
<feature type="transmembrane region" description="Helical" evidence="11">
    <location>
        <begin position="301"/>
        <end position="324"/>
    </location>
</feature>
<evidence type="ECO:0000256" key="4">
    <source>
        <dbReference type="ARBA" id="ARBA00022475"/>
    </source>
</evidence>
<feature type="domain" description="Neurotransmitter-gated ion-channel transmembrane" evidence="13">
    <location>
        <begin position="244"/>
        <end position="344"/>
    </location>
</feature>
<keyword evidence="6" id="KW-0732">Signal</keyword>
<evidence type="ECO:0000259" key="12">
    <source>
        <dbReference type="Pfam" id="PF02931"/>
    </source>
</evidence>
<feature type="domain" description="Neurotransmitter-gated ion-channel ligand-binding" evidence="12">
    <location>
        <begin position="29"/>
        <end position="235"/>
    </location>
</feature>
<dbReference type="PRINTS" id="PR00252">
    <property type="entry name" value="NRIONCHANNEL"/>
</dbReference>
<keyword evidence="9 11" id="KW-0472">Membrane</keyword>
<keyword evidence="7 11" id="KW-1133">Transmembrane helix</keyword>
<dbReference type="Proteomes" id="UP000887565">
    <property type="component" value="Unplaced"/>
</dbReference>
<protein>
    <submittedName>
        <fullName evidence="15">Uncharacterized protein</fullName>
    </submittedName>
</protein>
<dbReference type="InterPro" id="IPR006201">
    <property type="entry name" value="Neur_channel"/>
</dbReference>
<dbReference type="CDD" id="cd18990">
    <property type="entry name" value="LGIC_ECD_GABAAR"/>
    <property type="match status" value="1"/>
</dbReference>
<dbReference type="SUPFAM" id="SSF90112">
    <property type="entry name" value="Neurotransmitter-gated ion-channel transmembrane pore"/>
    <property type="match status" value="1"/>
</dbReference>
<dbReference type="PROSITE" id="PS00236">
    <property type="entry name" value="NEUROTR_ION_CHANNEL"/>
    <property type="match status" value="1"/>
</dbReference>
<evidence type="ECO:0000259" key="13">
    <source>
        <dbReference type="Pfam" id="PF02932"/>
    </source>
</evidence>
<evidence type="ECO:0000313" key="15">
    <source>
        <dbReference type="WBParaSite" id="nRc.2.0.1.t25765-RA"/>
    </source>
</evidence>
<evidence type="ECO:0000256" key="1">
    <source>
        <dbReference type="ARBA" id="ARBA00004141"/>
    </source>
</evidence>